<keyword evidence="4" id="KW-1185">Reference proteome</keyword>
<accession>A0A5C8HMZ7</accession>
<evidence type="ECO:0000256" key="1">
    <source>
        <dbReference type="SAM" id="MobiDB-lite"/>
    </source>
</evidence>
<gene>
    <name evidence="3" type="ORF">FVP60_09785</name>
</gene>
<keyword evidence="2" id="KW-0472">Membrane</keyword>
<keyword evidence="2" id="KW-0812">Transmembrane</keyword>
<protein>
    <submittedName>
        <fullName evidence="3">Uncharacterized protein</fullName>
    </submittedName>
</protein>
<organism evidence="3 4">
    <name type="scientific">Microbacterium mitrae</name>
    <dbReference type="NCBI Taxonomy" id="664640"/>
    <lineage>
        <taxon>Bacteria</taxon>
        <taxon>Bacillati</taxon>
        <taxon>Actinomycetota</taxon>
        <taxon>Actinomycetes</taxon>
        <taxon>Micrococcales</taxon>
        <taxon>Microbacteriaceae</taxon>
        <taxon>Microbacterium</taxon>
    </lineage>
</organism>
<feature type="compositionally biased region" description="Polar residues" evidence="1">
    <location>
        <begin position="1"/>
        <end position="22"/>
    </location>
</feature>
<reference evidence="3 4" key="1">
    <citation type="submission" date="2019-08" db="EMBL/GenBank/DDBJ databases">
        <authorList>
            <person name="Dong K."/>
        </authorList>
    </citation>
    <scope>NUCLEOTIDE SEQUENCE [LARGE SCALE GENOMIC DNA]</scope>
    <source>
        <strain evidence="3 4">M4-8</strain>
    </source>
</reference>
<evidence type="ECO:0000313" key="4">
    <source>
        <dbReference type="Proteomes" id="UP000321196"/>
    </source>
</evidence>
<evidence type="ECO:0000313" key="3">
    <source>
        <dbReference type="EMBL" id="TXK04052.1"/>
    </source>
</evidence>
<sequence>MSNNASQPGNGTDARFSQTPPASYSGAGQMVPGGYATPTPPLAPGAYPAPGGPAGGTRYGKIGAIIALIGIVVSLFHQPFNLLTQVSSVDEIVRNATVFTVIGLIISLAAFVFGIVGMRSDRDRFFAGVAVGIGGGVLVSLLVGWAINYVASELMY</sequence>
<feature type="region of interest" description="Disordered" evidence="1">
    <location>
        <begin position="1"/>
        <end position="30"/>
    </location>
</feature>
<dbReference type="RefSeq" id="WP_147826108.1">
    <property type="nucleotide sequence ID" value="NZ_BAAARG010000003.1"/>
</dbReference>
<comment type="caution">
    <text evidence="3">The sequence shown here is derived from an EMBL/GenBank/DDBJ whole genome shotgun (WGS) entry which is preliminary data.</text>
</comment>
<proteinExistence type="predicted"/>
<feature type="transmembrane region" description="Helical" evidence="2">
    <location>
        <begin position="62"/>
        <end position="80"/>
    </location>
</feature>
<name>A0A5C8HMZ7_9MICO</name>
<dbReference type="AlphaFoldDB" id="A0A5C8HMZ7"/>
<dbReference type="Proteomes" id="UP000321196">
    <property type="component" value="Unassembled WGS sequence"/>
</dbReference>
<feature type="transmembrane region" description="Helical" evidence="2">
    <location>
        <begin position="125"/>
        <end position="147"/>
    </location>
</feature>
<feature type="transmembrane region" description="Helical" evidence="2">
    <location>
        <begin position="92"/>
        <end position="113"/>
    </location>
</feature>
<dbReference type="EMBL" id="VRSW01000003">
    <property type="protein sequence ID" value="TXK04052.1"/>
    <property type="molecule type" value="Genomic_DNA"/>
</dbReference>
<evidence type="ECO:0000256" key="2">
    <source>
        <dbReference type="SAM" id="Phobius"/>
    </source>
</evidence>
<keyword evidence="2" id="KW-1133">Transmembrane helix</keyword>